<evidence type="ECO:0000313" key="1">
    <source>
        <dbReference type="EMBL" id="KAG0328094.1"/>
    </source>
</evidence>
<dbReference type="InterPro" id="IPR032675">
    <property type="entry name" value="LRR_dom_sf"/>
</dbReference>
<evidence type="ECO:0008006" key="3">
    <source>
        <dbReference type="Google" id="ProtNLM"/>
    </source>
</evidence>
<dbReference type="AlphaFoldDB" id="A0A9P6RS97"/>
<proteinExistence type="predicted"/>
<protein>
    <recommendedName>
        <fullName evidence="3">F-box domain-containing protein</fullName>
    </recommendedName>
</protein>
<name>A0A9P6RS97_9FUNG</name>
<dbReference type="EMBL" id="JAAAIP010000042">
    <property type="protein sequence ID" value="KAG0328094.1"/>
    <property type="molecule type" value="Genomic_DNA"/>
</dbReference>
<sequence length="585" mass="66227">MEPQDSPLSLPEIRHLVGQYLENDDLLSLILVCRAFHTDFVPFLWRTFVFDPQIQRTLSKEAFHKHEHSIRSLKLHDHATFARHWQSTDCKNLRSLEILPNHVSFPRPARVKEYRQAAAYAEAASAGSTAQPEDDAEQAGDRVIDLIQQQRNLTTLKLNWIAFHPGSIHHLALQLYQTPNRLVTLHLSKWTMRLIDLNMLVKSSPCLDEFFARGLVVEPSSPLPTSDSSLQQRDQPVLNFGHIRRLRFHHLLICVAPLLIDCPSAQSIQLTGYGIQSGTTQNFARRRGHSWNCPNLERFHYTGQVDEAETVDKYSEQGPLSDILRTSSSPTTLSQPILDLTPVTTASVDRRSGLKRIALACCFEIGRTGSGLWAIAQSLHGTTLESIDLSYSAGLTSLDILSIFSTCPRLRQLKGSEDYLWGTDVQDSTSEPWTCLDLERLQIRFGLARTREISHAGYGRRLHAPVADAEQGQVDAMYNRLAGLKHLKVLDLSGYGSMDHLTRGIPLTLERGLDRLAGLTELNTIHVTGWEAEMGVPEANWIAKHWPRLQTIYTLHNKNDGEWMRFHGLWREAQDRVRKETTSTL</sequence>
<dbReference type="SUPFAM" id="SSF52047">
    <property type="entry name" value="RNI-like"/>
    <property type="match status" value="1"/>
</dbReference>
<gene>
    <name evidence="1" type="ORF">BGZ99_006267</name>
</gene>
<organism evidence="1 2">
    <name type="scientific">Dissophora globulifera</name>
    <dbReference type="NCBI Taxonomy" id="979702"/>
    <lineage>
        <taxon>Eukaryota</taxon>
        <taxon>Fungi</taxon>
        <taxon>Fungi incertae sedis</taxon>
        <taxon>Mucoromycota</taxon>
        <taxon>Mortierellomycotina</taxon>
        <taxon>Mortierellomycetes</taxon>
        <taxon>Mortierellales</taxon>
        <taxon>Mortierellaceae</taxon>
        <taxon>Dissophora</taxon>
    </lineage>
</organism>
<reference evidence="1" key="1">
    <citation type="journal article" date="2020" name="Fungal Divers.">
        <title>Resolving the Mortierellaceae phylogeny through synthesis of multi-gene phylogenetics and phylogenomics.</title>
        <authorList>
            <person name="Vandepol N."/>
            <person name="Liber J."/>
            <person name="Desiro A."/>
            <person name="Na H."/>
            <person name="Kennedy M."/>
            <person name="Barry K."/>
            <person name="Grigoriev I.V."/>
            <person name="Miller A.N."/>
            <person name="O'Donnell K."/>
            <person name="Stajich J.E."/>
            <person name="Bonito G."/>
        </authorList>
    </citation>
    <scope>NUCLEOTIDE SEQUENCE</scope>
    <source>
        <strain evidence="1">REB-010B</strain>
    </source>
</reference>
<keyword evidence="2" id="KW-1185">Reference proteome</keyword>
<evidence type="ECO:0000313" key="2">
    <source>
        <dbReference type="Proteomes" id="UP000738325"/>
    </source>
</evidence>
<dbReference type="Gene3D" id="3.80.10.10">
    <property type="entry name" value="Ribonuclease Inhibitor"/>
    <property type="match status" value="1"/>
</dbReference>
<comment type="caution">
    <text evidence="1">The sequence shown here is derived from an EMBL/GenBank/DDBJ whole genome shotgun (WGS) entry which is preliminary data.</text>
</comment>
<dbReference type="OrthoDB" id="2402609at2759"/>
<dbReference type="Proteomes" id="UP000738325">
    <property type="component" value="Unassembled WGS sequence"/>
</dbReference>
<accession>A0A9P6RS97</accession>